<feature type="transmembrane region" description="Helical" evidence="1">
    <location>
        <begin position="6"/>
        <end position="24"/>
    </location>
</feature>
<dbReference type="RefSeq" id="WP_309263318.1">
    <property type="nucleotide sequence ID" value="NZ_JARUHG010000005.1"/>
</dbReference>
<organism evidence="2 3">
    <name type="scientific">Lysobacter arvi</name>
    <dbReference type="NCBI Taxonomy" id="3038776"/>
    <lineage>
        <taxon>Bacteria</taxon>
        <taxon>Pseudomonadati</taxon>
        <taxon>Pseudomonadota</taxon>
        <taxon>Gammaproteobacteria</taxon>
        <taxon>Lysobacterales</taxon>
        <taxon>Lysobacteraceae</taxon>
        <taxon>Lysobacter</taxon>
    </lineage>
</organism>
<dbReference type="EMBL" id="JARUHG010000005">
    <property type="protein sequence ID" value="MDR0184188.1"/>
    <property type="molecule type" value="Genomic_DNA"/>
</dbReference>
<name>A0ABU1CGV4_9GAMM</name>
<keyword evidence="3" id="KW-1185">Reference proteome</keyword>
<comment type="caution">
    <text evidence="2">The sequence shown here is derived from an EMBL/GenBank/DDBJ whole genome shotgun (WGS) entry which is preliminary data.</text>
</comment>
<evidence type="ECO:0000313" key="2">
    <source>
        <dbReference type="EMBL" id="MDR0184188.1"/>
    </source>
</evidence>
<protein>
    <recommendedName>
        <fullName evidence="4">Efflux transporter periplasmic adaptor subunit</fullName>
    </recommendedName>
</protein>
<evidence type="ECO:0000256" key="1">
    <source>
        <dbReference type="SAM" id="Phobius"/>
    </source>
</evidence>
<evidence type="ECO:0000313" key="3">
    <source>
        <dbReference type="Proteomes" id="UP001233535"/>
    </source>
</evidence>
<keyword evidence="1" id="KW-0812">Transmembrane</keyword>
<evidence type="ECO:0008006" key="4">
    <source>
        <dbReference type="Google" id="ProtNLM"/>
    </source>
</evidence>
<gene>
    <name evidence="2" type="ORF">P8609_14585</name>
</gene>
<accession>A0ABU1CGV4</accession>
<keyword evidence="1" id="KW-0472">Membrane</keyword>
<dbReference type="Proteomes" id="UP001233535">
    <property type="component" value="Unassembled WGS sequence"/>
</dbReference>
<keyword evidence="1" id="KW-1133">Transmembrane helix</keyword>
<sequence length="52" mass="5639">MNSRQIMIAMAIILAVALIAYMYLHSREAAPLQDPSPDATSALTVHEAALRT</sequence>
<reference evidence="2 3" key="1">
    <citation type="submission" date="2023-04" db="EMBL/GenBank/DDBJ databases">
        <title>Lysobacter sp. strain UC isolated from soil sample.</title>
        <authorList>
            <person name="Choksket S."/>
            <person name="Harshvardhan F."/>
            <person name="Rana R."/>
            <person name="Patil P.B."/>
            <person name="Korpole S."/>
        </authorList>
    </citation>
    <scope>NUCLEOTIDE SEQUENCE [LARGE SCALE GENOMIC DNA]</scope>
    <source>
        <strain evidence="2 3">UC</strain>
    </source>
</reference>
<proteinExistence type="predicted"/>